<evidence type="ECO:0000256" key="1">
    <source>
        <dbReference type="SAM" id="MobiDB-lite"/>
    </source>
</evidence>
<feature type="compositionally biased region" description="Gly residues" evidence="1">
    <location>
        <begin position="166"/>
        <end position="176"/>
    </location>
</feature>
<dbReference type="Gramene" id="TKV99458">
    <property type="protein sequence ID" value="TKV99458"/>
    <property type="gene ID" value="SEVIR_8G045000v2"/>
</dbReference>
<evidence type="ECO:0000313" key="4">
    <source>
        <dbReference type="Proteomes" id="UP000298652"/>
    </source>
</evidence>
<feature type="region of interest" description="Disordered" evidence="1">
    <location>
        <begin position="1"/>
        <end position="28"/>
    </location>
</feature>
<proteinExistence type="predicted"/>
<accession>A0A4U6TFX8</accession>
<dbReference type="InterPro" id="IPR056016">
    <property type="entry name" value="DUF7595"/>
</dbReference>
<keyword evidence="4" id="KW-1185">Reference proteome</keyword>
<dbReference type="PANTHER" id="PTHR35828:SF22">
    <property type="entry name" value="OS10G0103633 PROTEIN"/>
    <property type="match status" value="1"/>
</dbReference>
<organism evidence="3 4">
    <name type="scientific">Setaria viridis</name>
    <name type="common">Green bristlegrass</name>
    <name type="synonym">Setaria italica subsp. viridis</name>
    <dbReference type="NCBI Taxonomy" id="4556"/>
    <lineage>
        <taxon>Eukaryota</taxon>
        <taxon>Viridiplantae</taxon>
        <taxon>Streptophyta</taxon>
        <taxon>Embryophyta</taxon>
        <taxon>Tracheophyta</taxon>
        <taxon>Spermatophyta</taxon>
        <taxon>Magnoliopsida</taxon>
        <taxon>Liliopsida</taxon>
        <taxon>Poales</taxon>
        <taxon>Poaceae</taxon>
        <taxon>PACMAD clade</taxon>
        <taxon>Panicoideae</taxon>
        <taxon>Panicodae</taxon>
        <taxon>Paniceae</taxon>
        <taxon>Cenchrinae</taxon>
        <taxon>Setaria</taxon>
    </lineage>
</organism>
<dbReference type="EMBL" id="CM016559">
    <property type="protein sequence ID" value="TKV99458.1"/>
    <property type="molecule type" value="Genomic_DNA"/>
</dbReference>
<dbReference type="InterPro" id="IPR036047">
    <property type="entry name" value="F-box-like_dom_sf"/>
</dbReference>
<feature type="domain" description="DUF7595" evidence="2">
    <location>
        <begin position="175"/>
        <end position="300"/>
    </location>
</feature>
<dbReference type="SUPFAM" id="SSF81383">
    <property type="entry name" value="F-box domain"/>
    <property type="match status" value="1"/>
</dbReference>
<name>A0A4U6TFX8_SETVI</name>
<protein>
    <recommendedName>
        <fullName evidence="2">DUF7595 domain-containing protein</fullName>
    </recommendedName>
</protein>
<gene>
    <name evidence="3" type="ORF">SEVIR_8G045000v2</name>
</gene>
<dbReference type="OMA" id="GAVHWVM"/>
<dbReference type="PANTHER" id="PTHR35828">
    <property type="entry name" value="OS08G0203800 PROTEIN-RELATED"/>
    <property type="match status" value="1"/>
</dbReference>
<reference evidence="3" key="1">
    <citation type="submission" date="2019-03" db="EMBL/GenBank/DDBJ databases">
        <title>WGS assembly of Setaria viridis.</title>
        <authorList>
            <person name="Huang P."/>
            <person name="Jenkins J."/>
            <person name="Grimwood J."/>
            <person name="Barry K."/>
            <person name="Healey A."/>
            <person name="Mamidi S."/>
            <person name="Sreedasyam A."/>
            <person name="Shu S."/>
            <person name="Feldman M."/>
            <person name="Wu J."/>
            <person name="Yu Y."/>
            <person name="Chen C."/>
            <person name="Johnson J."/>
            <person name="Rokhsar D."/>
            <person name="Baxter I."/>
            <person name="Schmutz J."/>
            <person name="Brutnell T."/>
            <person name="Kellogg E."/>
        </authorList>
    </citation>
    <scope>NUCLEOTIDE SEQUENCE [LARGE SCALE GENOMIC DNA]</scope>
</reference>
<dbReference type="Pfam" id="PF24523">
    <property type="entry name" value="DUF7595"/>
    <property type="match status" value="1"/>
</dbReference>
<evidence type="ECO:0000259" key="2">
    <source>
        <dbReference type="Pfam" id="PF24523"/>
    </source>
</evidence>
<sequence length="308" mass="32379">MSSPRKRCRGAFTASPPPPEATTTPASAPALPSDLVLEVVARSDVATLLRCAASCKPLRRDILNPAFIRRVCRGPGAAVPPHLLCFLQSPKWFFSLAVSRASPPTPFALAHPATPAAAYLSEKHLAPFVSRGGGGGGAGLLARYEPVTSRRASSSVKVLTVSSPDAGGGGGGGGGEWSPVTSAATHRRSHCSLLHADCSAVVLGGAVHWVMYGTGYHLHVLTYDVRTATAGSVELPMDRFPKSYREGNDANLRLAASPDGKLTVLVRDRLTISFWRLLSTGAAAFWTLHSVIDTEATLRSLAPELPQS</sequence>
<feature type="region of interest" description="Disordered" evidence="1">
    <location>
        <begin position="158"/>
        <end position="177"/>
    </location>
</feature>
<evidence type="ECO:0000313" key="3">
    <source>
        <dbReference type="EMBL" id="TKV99458.1"/>
    </source>
</evidence>
<dbReference type="Proteomes" id="UP000298652">
    <property type="component" value="Chromosome 8"/>
</dbReference>
<dbReference type="AlphaFoldDB" id="A0A4U6TFX8"/>